<keyword evidence="3" id="KW-0548">Nucleotidyltransferase</keyword>
<accession>A0A6L2N1G4</accession>
<reference evidence="3" key="1">
    <citation type="journal article" date="2019" name="Sci. Rep.">
        <title>Draft genome of Tanacetum cinerariifolium, the natural source of mosquito coil.</title>
        <authorList>
            <person name="Yamashiro T."/>
            <person name="Shiraishi A."/>
            <person name="Satake H."/>
            <person name="Nakayama K."/>
        </authorList>
    </citation>
    <scope>NUCLEOTIDE SEQUENCE</scope>
</reference>
<dbReference type="EMBL" id="BKCJ010007687">
    <property type="protein sequence ID" value="GEU78505.1"/>
    <property type="molecule type" value="Genomic_DNA"/>
</dbReference>
<dbReference type="Pfam" id="PF08284">
    <property type="entry name" value="RVP_2"/>
    <property type="match status" value="1"/>
</dbReference>
<protein>
    <submittedName>
        <fullName evidence="3">Reverse transcriptase domain-containing protein</fullName>
    </submittedName>
</protein>
<feature type="coiled-coil region" evidence="1">
    <location>
        <begin position="135"/>
        <end position="205"/>
    </location>
</feature>
<organism evidence="3">
    <name type="scientific">Tanacetum cinerariifolium</name>
    <name type="common">Dalmatian daisy</name>
    <name type="synonym">Chrysanthemum cinerariifolium</name>
    <dbReference type="NCBI Taxonomy" id="118510"/>
    <lineage>
        <taxon>Eukaryota</taxon>
        <taxon>Viridiplantae</taxon>
        <taxon>Streptophyta</taxon>
        <taxon>Embryophyta</taxon>
        <taxon>Tracheophyta</taxon>
        <taxon>Spermatophyta</taxon>
        <taxon>Magnoliopsida</taxon>
        <taxon>eudicotyledons</taxon>
        <taxon>Gunneridae</taxon>
        <taxon>Pentapetalae</taxon>
        <taxon>asterids</taxon>
        <taxon>campanulids</taxon>
        <taxon>Asterales</taxon>
        <taxon>Asteraceae</taxon>
        <taxon>Asteroideae</taxon>
        <taxon>Anthemideae</taxon>
        <taxon>Anthemidinae</taxon>
        <taxon>Tanacetum</taxon>
    </lineage>
</organism>
<dbReference type="AlphaFoldDB" id="A0A6L2N1G4"/>
<name>A0A6L2N1G4_TANCI</name>
<comment type="caution">
    <text evidence="3">The sequence shown here is derived from an EMBL/GenBank/DDBJ whole genome shotgun (WGS) entry which is preliminary data.</text>
</comment>
<dbReference type="InterPro" id="IPR032567">
    <property type="entry name" value="RTL1-rel"/>
</dbReference>
<keyword evidence="3" id="KW-0808">Transferase</keyword>
<keyword evidence="3" id="KW-0695">RNA-directed DNA polymerase</keyword>
<sequence length="608" mass="69490">MSSPNHLTSNIEDAFSSNFPNYIPASSDYVPASLGKTYSNNSFGLVLTASPSLLLFHDDPYMKVTHAYYAKESPISLPVITPPSLMLSPMFNSQEFFLLEELLPPKKCRRDRSSSSTPTLPQEFDIGECSLKSSLERHEEQIEEILNHLDELYLDRIKNIEDNIEGLRKGRVIIQQDFNNLETELQEARAQIAKLQRKQLIHNNKISLARFMIANLEQIIKDIQTRHQTDKESSEGATGLIHWFKCTESVFSHSNCTKDCKVNFATSTLTEEALSWWKSSAQPIGIEEAYKLSWIEFKKLFIKKRFQELATLCPTMVLNSEKMMEAFIVGLPQSIEGNVTTSKPPNLKEAINIAQRLIDQVTKHTSVQVSSDQKQKFDDRRIFNNNYPNSRSNNYQNNRNNCNNDYRQQQNKRQEIVRSFAATLAENSSYVGNSPLYHQQQRQGRTYMLRGRNAHQNPNVVTDTFYNIEMAGINLVSTNTVIQGYTLTLLNQPFKINLMPIKLGSFDVVVGMDWLSKYHAIICDEKFIHIPINGETLIIREDKRLEDIPVVREFPDIFPEDLPSLPPVRQVESQIDLILRAVPVAHASYRLAPLEMQELSDQLQGLAG</sequence>
<evidence type="ECO:0000256" key="2">
    <source>
        <dbReference type="SAM" id="MobiDB-lite"/>
    </source>
</evidence>
<gene>
    <name evidence="3" type="ORF">Tci_050483</name>
</gene>
<dbReference type="PANTHER" id="PTHR15503:SF45">
    <property type="entry name" value="RNA-DIRECTED DNA POLYMERASE HOMOLOG"/>
    <property type="match status" value="1"/>
</dbReference>
<evidence type="ECO:0000313" key="3">
    <source>
        <dbReference type="EMBL" id="GEU78505.1"/>
    </source>
</evidence>
<evidence type="ECO:0000256" key="1">
    <source>
        <dbReference type="SAM" id="Coils"/>
    </source>
</evidence>
<dbReference type="PANTHER" id="PTHR15503">
    <property type="entry name" value="LDOC1 RELATED"/>
    <property type="match status" value="1"/>
</dbReference>
<dbReference type="GO" id="GO:0003964">
    <property type="term" value="F:RNA-directed DNA polymerase activity"/>
    <property type="evidence" value="ECO:0007669"/>
    <property type="project" value="UniProtKB-KW"/>
</dbReference>
<keyword evidence="1" id="KW-0175">Coiled coil</keyword>
<proteinExistence type="predicted"/>
<feature type="region of interest" description="Disordered" evidence="2">
    <location>
        <begin position="384"/>
        <end position="410"/>
    </location>
</feature>